<dbReference type="Pfam" id="PF07238">
    <property type="entry name" value="PilZ"/>
    <property type="match status" value="1"/>
</dbReference>
<keyword evidence="3" id="KW-0966">Cell projection</keyword>
<reference evidence="3 4" key="1">
    <citation type="submission" date="2016-11" db="EMBL/GenBank/DDBJ databases">
        <authorList>
            <person name="Jaros S."/>
            <person name="Januszkiewicz K."/>
            <person name="Wedrychowicz H."/>
        </authorList>
    </citation>
    <scope>NUCLEOTIDE SEQUENCE [LARGE SCALE GENOMIC DNA]</scope>
    <source>
        <strain evidence="3 4">DSM 19022</strain>
    </source>
</reference>
<name>A0A1M6G842_9FIRM</name>
<evidence type="ECO:0000259" key="2">
    <source>
        <dbReference type="Pfam" id="PF12945"/>
    </source>
</evidence>
<dbReference type="EMBL" id="FQZS01000014">
    <property type="protein sequence ID" value="SHJ06102.1"/>
    <property type="molecule type" value="Genomic_DNA"/>
</dbReference>
<feature type="domain" description="PilZ" evidence="1">
    <location>
        <begin position="100"/>
        <end position="211"/>
    </location>
</feature>
<gene>
    <name evidence="3" type="ORF">SAMN02745176_02282</name>
</gene>
<dbReference type="OrthoDB" id="9783080at2"/>
<accession>A0A1M6G842</accession>
<dbReference type="Pfam" id="PF12945">
    <property type="entry name" value="PilZNR"/>
    <property type="match status" value="1"/>
</dbReference>
<protein>
    <submittedName>
        <fullName evidence="3">C-di-GMP-binding flagellar brake protein YcgR, contains PilZNR and PilZ domains</fullName>
    </submittedName>
</protein>
<feature type="domain" description="Type III secretion system flagellar brake protein YcgR PilZN" evidence="2">
    <location>
        <begin position="9"/>
        <end position="91"/>
    </location>
</feature>
<dbReference type="GO" id="GO:0035438">
    <property type="term" value="F:cyclic-di-GMP binding"/>
    <property type="evidence" value="ECO:0007669"/>
    <property type="project" value="InterPro"/>
</dbReference>
<keyword evidence="3" id="KW-0969">Cilium</keyword>
<keyword evidence="4" id="KW-1185">Reference proteome</keyword>
<dbReference type="Proteomes" id="UP000184442">
    <property type="component" value="Unassembled WGS sequence"/>
</dbReference>
<dbReference type="InterPro" id="IPR009926">
    <property type="entry name" value="T3SS_YcgR_PilZN"/>
</dbReference>
<dbReference type="RefSeq" id="WP_073026324.1">
    <property type="nucleotide sequence ID" value="NZ_FQZS01000014.1"/>
</dbReference>
<organism evidence="3 4">
    <name type="scientific">Lutispora thermophila DSM 19022</name>
    <dbReference type="NCBI Taxonomy" id="1122184"/>
    <lineage>
        <taxon>Bacteria</taxon>
        <taxon>Bacillati</taxon>
        <taxon>Bacillota</taxon>
        <taxon>Clostridia</taxon>
        <taxon>Lutisporales</taxon>
        <taxon>Lutisporaceae</taxon>
        <taxon>Lutispora</taxon>
    </lineage>
</organism>
<dbReference type="Gene3D" id="2.40.10.220">
    <property type="entry name" value="predicted glycosyltransferase like domains"/>
    <property type="match status" value="1"/>
</dbReference>
<dbReference type="STRING" id="1122184.SAMN02745176_02282"/>
<evidence type="ECO:0000313" key="4">
    <source>
        <dbReference type="Proteomes" id="UP000184442"/>
    </source>
</evidence>
<sequence>MESLSKLFKVGDKVNVKVMDKSDSDTYASQVTEVLENGLIEISFPMHKSKTIYFINGEKLILIIGKKEAIYEFQAMVIEKKYENIPIMRLKVISEPVRIQRRDYYRLKITKPIKIRVINITNDSEDKFIEYKNGFLLDISEGGMMVCTKEKFEDGDFLEIIMDLEDGKVIRIKGKIVRRMYNPEKSGLYEYGIEFFDVSKKDRNQLAKFIYNEQRKLLKKEML</sequence>
<dbReference type="AlphaFoldDB" id="A0A1M6G842"/>
<evidence type="ECO:0000313" key="3">
    <source>
        <dbReference type="EMBL" id="SHJ06102.1"/>
    </source>
</evidence>
<dbReference type="SUPFAM" id="SSF141371">
    <property type="entry name" value="PilZ domain-like"/>
    <property type="match status" value="1"/>
</dbReference>
<keyword evidence="3" id="KW-0282">Flagellum</keyword>
<dbReference type="InterPro" id="IPR009875">
    <property type="entry name" value="PilZ_domain"/>
</dbReference>
<proteinExistence type="predicted"/>
<evidence type="ECO:0000259" key="1">
    <source>
        <dbReference type="Pfam" id="PF07238"/>
    </source>
</evidence>